<evidence type="ECO:0000259" key="2">
    <source>
        <dbReference type="PROSITE" id="PS51750"/>
    </source>
</evidence>
<feature type="region of interest" description="Disordered" evidence="1">
    <location>
        <begin position="163"/>
        <end position="198"/>
    </location>
</feature>
<feature type="compositionally biased region" description="Basic and acidic residues" evidence="1">
    <location>
        <begin position="184"/>
        <end position="196"/>
    </location>
</feature>
<name>A0A511XKZ5_9PROT</name>
<proteinExistence type="predicted"/>
<protein>
    <recommendedName>
        <fullName evidence="2">Bro-N domain-containing protein</fullName>
    </recommendedName>
</protein>
<reference evidence="3 4" key="1">
    <citation type="submission" date="2019-07" db="EMBL/GenBank/DDBJ databases">
        <title>Whole genome shotgun sequence of Acetobacter oeni NBRC 105207.</title>
        <authorList>
            <person name="Hosoyama A."/>
            <person name="Uohara A."/>
            <person name="Ohji S."/>
            <person name="Ichikawa N."/>
        </authorList>
    </citation>
    <scope>NUCLEOTIDE SEQUENCE [LARGE SCALE GENOMIC DNA]</scope>
    <source>
        <strain evidence="3 4">NBRC 105207</strain>
    </source>
</reference>
<feature type="domain" description="Bro-N" evidence="2">
    <location>
        <begin position="1"/>
        <end position="104"/>
    </location>
</feature>
<comment type="caution">
    <text evidence="3">The sequence shown here is derived from an EMBL/GenBank/DDBJ whole genome shotgun (WGS) entry which is preliminary data.</text>
</comment>
<accession>A0A511XKZ5</accession>
<dbReference type="AlphaFoldDB" id="A0A511XKZ5"/>
<dbReference type="PANTHER" id="PTHR36180">
    <property type="entry name" value="DNA-BINDING PROTEIN-RELATED-RELATED"/>
    <property type="match status" value="1"/>
</dbReference>
<dbReference type="PROSITE" id="PS51750">
    <property type="entry name" value="BRO_N"/>
    <property type="match status" value="1"/>
</dbReference>
<dbReference type="Pfam" id="PF02498">
    <property type="entry name" value="Bro-N"/>
    <property type="match status" value="1"/>
</dbReference>
<sequence>MTGLIPFAFEDAPVRATLRDGEPWFVLADVCVVLEISKHRDAASRMDDDERGSVIVDTPGGPQQTTIINESGLYTLILTSRKPEAKRFRKWVTSEVLPSIRKTGGYADHSEAGSVRRLSLVLVTLDLSGLDAALPLWAELKTGMPMPDRRGLIALIRSYMSPQAGGQHEDGRPLTSRHNGALDGRPRKGETAEMARTRRLQMVDKVVIPSDDGQSASVITYSTVQNPEDGRD</sequence>
<keyword evidence="4" id="KW-1185">Reference proteome</keyword>
<evidence type="ECO:0000313" key="3">
    <source>
        <dbReference type="EMBL" id="GEN63584.1"/>
    </source>
</evidence>
<dbReference type="EMBL" id="BJYG01000021">
    <property type="protein sequence ID" value="GEN63584.1"/>
    <property type="molecule type" value="Genomic_DNA"/>
</dbReference>
<organism evidence="3 4">
    <name type="scientific">Acetobacter oeni</name>
    <dbReference type="NCBI Taxonomy" id="304077"/>
    <lineage>
        <taxon>Bacteria</taxon>
        <taxon>Pseudomonadati</taxon>
        <taxon>Pseudomonadota</taxon>
        <taxon>Alphaproteobacteria</taxon>
        <taxon>Acetobacterales</taxon>
        <taxon>Acetobacteraceae</taxon>
        <taxon>Acetobacter</taxon>
    </lineage>
</organism>
<dbReference type="OrthoDB" id="9808959at2"/>
<evidence type="ECO:0000313" key="4">
    <source>
        <dbReference type="Proteomes" id="UP000321746"/>
    </source>
</evidence>
<dbReference type="SMART" id="SM01040">
    <property type="entry name" value="Bro-N"/>
    <property type="match status" value="1"/>
</dbReference>
<gene>
    <name evidence="3" type="ORF">AOE01nite_18080</name>
</gene>
<evidence type="ECO:0000256" key="1">
    <source>
        <dbReference type="SAM" id="MobiDB-lite"/>
    </source>
</evidence>
<dbReference type="PANTHER" id="PTHR36180:SF2">
    <property type="entry name" value="BRO FAMILY PROTEIN"/>
    <property type="match status" value="1"/>
</dbReference>
<dbReference type="InterPro" id="IPR003497">
    <property type="entry name" value="BRO_N_domain"/>
</dbReference>
<dbReference type="RefSeq" id="WP_146888337.1">
    <property type="nucleotide sequence ID" value="NZ_BJYG01000021.1"/>
</dbReference>
<dbReference type="Proteomes" id="UP000321746">
    <property type="component" value="Unassembled WGS sequence"/>
</dbReference>